<reference evidence="7" key="1">
    <citation type="journal article" date="2022" name="ISME J.">
        <title>Identification of active gaseous-alkane degraders at natural gas seeps.</title>
        <authorList>
            <person name="Farhan Ul Haque M."/>
            <person name="Hernandez M."/>
            <person name="Crombie A.T."/>
            <person name="Murrell J.C."/>
        </authorList>
    </citation>
    <scope>NUCLEOTIDE SEQUENCE</scope>
    <source>
        <strain evidence="7">PC2</strain>
    </source>
</reference>
<dbReference type="Pfam" id="PF01594">
    <property type="entry name" value="AI-2E_transport"/>
    <property type="match status" value="1"/>
</dbReference>
<name>A0ABS9Z8F1_9HYPH</name>
<evidence type="ECO:0000256" key="6">
    <source>
        <dbReference type="SAM" id="Phobius"/>
    </source>
</evidence>
<comment type="caution">
    <text evidence="7">The sequence shown here is derived from an EMBL/GenBank/DDBJ whole genome shotgun (WGS) entry which is preliminary data.</text>
</comment>
<keyword evidence="5 6" id="KW-0472">Membrane</keyword>
<evidence type="ECO:0000313" key="8">
    <source>
        <dbReference type="Proteomes" id="UP001139104"/>
    </source>
</evidence>
<evidence type="ECO:0000313" key="7">
    <source>
        <dbReference type="EMBL" id="MCI4683640.1"/>
    </source>
</evidence>
<comment type="similarity">
    <text evidence="2">Belongs to the autoinducer-2 exporter (AI-2E) (TC 2.A.86) family.</text>
</comment>
<feature type="transmembrane region" description="Helical" evidence="6">
    <location>
        <begin position="29"/>
        <end position="46"/>
    </location>
</feature>
<keyword evidence="8" id="KW-1185">Reference proteome</keyword>
<dbReference type="Proteomes" id="UP001139104">
    <property type="component" value="Unassembled WGS sequence"/>
</dbReference>
<feature type="transmembrane region" description="Helical" evidence="6">
    <location>
        <begin position="201"/>
        <end position="225"/>
    </location>
</feature>
<feature type="transmembrane region" description="Helical" evidence="6">
    <location>
        <begin position="288"/>
        <end position="321"/>
    </location>
</feature>
<keyword evidence="3 6" id="KW-0812">Transmembrane</keyword>
<dbReference type="InterPro" id="IPR002549">
    <property type="entry name" value="AI-2E-like"/>
</dbReference>
<protein>
    <submittedName>
        <fullName evidence="7">AI-2E family transporter</fullName>
    </submittedName>
</protein>
<evidence type="ECO:0000256" key="3">
    <source>
        <dbReference type="ARBA" id="ARBA00022692"/>
    </source>
</evidence>
<feature type="transmembrane region" description="Helical" evidence="6">
    <location>
        <begin position="231"/>
        <end position="250"/>
    </location>
</feature>
<dbReference type="PANTHER" id="PTHR21716:SF64">
    <property type="entry name" value="AI-2 TRANSPORT PROTEIN TQSA"/>
    <property type="match status" value="1"/>
</dbReference>
<evidence type="ECO:0000256" key="4">
    <source>
        <dbReference type="ARBA" id="ARBA00022989"/>
    </source>
</evidence>
<keyword evidence="4 6" id="KW-1133">Transmembrane helix</keyword>
<dbReference type="EMBL" id="JAIVFP010000001">
    <property type="protein sequence ID" value="MCI4683640.1"/>
    <property type="molecule type" value="Genomic_DNA"/>
</dbReference>
<feature type="transmembrane region" description="Helical" evidence="6">
    <location>
        <begin position="257"/>
        <end position="276"/>
    </location>
</feature>
<evidence type="ECO:0000256" key="1">
    <source>
        <dbReference type="ARBA" id="ARBA00004141"/>
    </source>
</evidence>
<evidence type="ECO:0000256" key="5">
    <source>
        <dbReference type="ARBA" id="ARBA00023136"/>
    </source>
</evidence>
<gene>
    <name evidence="7" type="ORF">K2U94_12820</name>
</gene>
<accession>A0ABS9Z8F1</accession>
<feature type="transmembrane region" description="Helical" evidence="6">
    <location>
        <begin position="7"/>
        <end position="23"/>
    </location>
</feature>
<comment type="subcellular location">
    <subcellularLocation>
        <location evidence="1">Membrane</location>
        <topology evidence="1">Multi-pass membrane protein</topology>
    </subcellularLocation>
</comment>
<feature type="transmembrane region" description="Helical" evidence="6">
    <location>
        <begin position="139"/>
        <end position="159"/>
    </location>
</feature>
<sequence>MEEDRAVKASLVLSTLLIALAAAYFARPILAPVTFALFTVAIVWPIQDAMQRRIPKLLALVVTLLATLATIALLGFLVIWAFGHVGQWLVSNTARFQALYAQAADWLDVHGVPVKSLMATSFSPAWITGALRGLGGQGYGLVSFVIIAFAFTVLGLLEVDIARGNIERLDNPRLRDALLTPAQEISTKFQQYMMVRSTMSALTGAVVWAFALVAGIELATAWGVIAFVLNYIPFIGPLIATIFPSLFALAQFESWKLAIVVFACLNFIQFFIGSYLEPRIAGARLSMSPFIVLFAVFFWSFLWGIAGAFIGVPILIAILTICAEHNSSKWLAVLMSGGAGKG</sequence>
<organism evidence="7 8">
    <name type="scientific">Candidatus Rhodoblastus alkanivorans</name>
    <dbReference type="NCBI Taxonomy" id="2954117"/>
    <lineage>
        <taxon>Bacteria</taxon>
        <taxon>Pseudomonadati</taxon>
        <taxon>Pseudomonadota</taxon>
        <taxon>Alphaproteobacteria</taxon>
        <taxon>Hyphomicrobiales</taxon>
        <taxon>Rhodoblastaceae</taxon>
        <taxon>Rhodoblastus</taxon>
    </lineage>
</organism>
<proteinExistence type="inferred from homology"/>
<dbReference type="PANTHER" id="PTHR21716">
    <property type="entry name" value="TRANSMEMBRANE PROTEIN"/>
    <property type="match status" value="1"/>
</dbReference>
<feature type="transmembrane region" description="Helical" evidence="6">
    <location>
        <begin position="58"/>
        <end position="82"/>
    </location>
</feature>
<evidence type="ECO:0000256" key="2">
    <source>
        <dbReference type="ARBA" id="ARBA00009773"/>
    </source>
</evidence>
<dbReference type="RefSeq" id="WP_243067581.1">
    <property type="nucleotide sequence ID" value="NZ_JAIVFK010000009.1"/>
</dbReference>